<feature type="non-terminal residue" evidence="1">
    <location>
        <position position="290"/>
    </location>
</feature>
<name>X1EVR6_9ZZZZ</name>
<evidence type="ECO:0000313" key="1">
    <source>
        <dbReference type="EMBL" id="GAH21274.1"/>
    </source>
</evidence>
<proteinExistence type="predicted"/>
<dbReference type="AlphaFoldDB" id="X1EVR6"/>
<protein>
    <submittedName>
        <fullName evidence="1">Uncharacterized protein</fullName>
    </submittedName>
</protein>
<comment type="caution">
    <text evidence="1">The sequence shown here is derived from an EMBL/GenBank/DDBJ whole genome shotgun (WGS) entry which is preliminary data.</text>
</comment>
<gene>
    <name evidence="1" type="ORF">S03H2_07039</name>
</gene>
<accession>X1EVR6</accession>
<organism evidence="1">
    <name type="scientific">marine sediment metagenome</name>
    <dbReference type="NCBI Taxonomy" id="412755"/>
    <lineage>
        <taxon>unclassified sequences</taxon>
        <taxon>metagenomes</taxon>
        <taxon>ecological metagenomes</taxon>
    </lineage>
</organism>
<dbReference type="EMBL" id="BARU01003185">
    <property type="protein sequence ID" value="GAH21274.1"/>
    <property type="molecule type" value="Genomic_DNA"/>
</dbReference>
<reference evidence="1" key="1">
    <citation type="journal article" date="2014" name="Front. Microbiol.">
        <title>High frequency of phylogenetically diverse reductive dehalogenase-homologous genes in deep subseafloor sedimentary metagenomes.</title>
        <authorList>
            <person name="Kawai M."/>
            <person name="Futagami T."/>
            <person name="Toyoda A."/>
            <person name="Takaki Y."/>
            <person name="Nishi S."/>
            <person name="Hori S."/>
            <person name="Arai W."/>
            <person name="Tsubouchi T."/>
            <person name="Morono Y."/>
            <person name="Uchiyama I."/>
            <person name="Ito T."/>
            <person name="Fujiyama A."/>
            <person name="Inagaki F."/>
            <person name="Takami H."/>
        </authorList>
    </citation>
    <scope>NUCLEOTIDE SEQUENCE</scope>
    <source>
        <strain evidence="1">Expedition CK06-06</strain>
    </source>
</reference>
<sequence length="290" mass="33729">MSTDQALLRNPITSELHSRKRAKLRESFPELENCNHESYLSLSRYLDGIPERFYSEEAFQLYFSFLKEELANNPAMLKNNLNQETYRFDKALLSLNEINHEGWHDSFEKSDDYGFMRFCDKILHPSYLKLIEGVFFPFVYLLAKHSRIRRGKPIEGLDVFNCVEELKTCKYSDLCKGYDDIVRNGIAHGGTTYRDKAIVYQDKYGNERTLLHSGIVNLVDDLVDIYNGCTLAIKLFFVLNMNSGINIPRQFMIEEFQATTDSPWWHIEGCLTSELAGQSQLVIYVRPKSR</sequence>